<dbReference type="Proteomes" id="UP000182888">
    <property type="component" value="Unassembled WGS sequence"/>
</dbReference>
<reference evidence="6" key="2">
    <citation type="submission" date="2014-08" db="EMBL/GenBank/DDBJ databases">
        <authorList>
            <person name="Moulin L."/>
        </authorList>
    </citation>
    <scope>NUCLEOTIDE SEQUENCE [LARGE SCALE GENOMIC DNA]</scope>
</reference>
<dbReference type="Proteomes" id="UP000045285">
    <property type="component" value="Unassembled WGS sequence"/>
</dbReference>
<keyword evidence="6" id="KW-1185">Reference proteome</keyword>
<feature type="transmembrane region" description="Helical" evidence="1">
    <location>
        <begin position="70"/>
        <end position="90"/>
    </location>
</feature>
<keyword evidence="1" id="KW-0472">Membrane</keyword>
<organism evidence="2 8">
    <name type="scientific">Mesorhizobium plurifarium</name>
    <dbReference type="NCBI Taxonomy" id="69974"/>
    <lineage>
        <taxon>Bacteria</taxon>
        <taxon>Pseudomonadati</taxon>
        <taxon>Pseudomonadota</taxon>
        <taxon>Alphaproteobacteria</taxon>
        <taxon>Hyphomicrobiales</taxon>
        <taxon>Phyllobacteriaceae</taxon>
        <taxon>Mesorhizobium</taxon>
    </lineage>
</organism>
<evidence type="ECO:0000313" key="8">
    <source>
        <dbReference type="Proteomes" id="UP000046373"/>
    </source>
</evidence>
<reference evidence="7 8" key="3">
    <citation type="submission" date="2014-08" db="EMBL/GenBank/DDBJ databases">
        <authorList>
            <person name="Moulin Lionel"/>
        </authorList>
    </citation>
    <scope>NUCLEOTIDE SEQUENCE [LARGE SCALE GENOMIC DNA]</scope>
</reference>
<evidence type="ECO:0000313" key="7">
    <source>
        <dbReference type="Proteomes" id="UP000046122"/>
    </source>
</evidence>
<evidence type="ECO:0000256" key="1">
    <source>
        <dbReference type="SAM" id="Phobius"/>
    </source>
</evidence>
<reference evidence="9" key="4">
    <citation type="submission" date="2014-08" db="EMBL/GenBank/DDBJ databases">
        <authorList>
            <person name="Edwards T."/>
        </authorList>
    </citation>
    <scope>NUCLEOTIDE SEQUENCE [LARGE SCALE GENOMIC DNA]</scope>
</reference>
<keyword evidence="1" id="KW-1133">Transmembrane helix</keyword>
<gene>
    <name evidence="4" type="ORF">MPL1032_20763</name>
    <name evidence="3" type="ORF">MPL3356_380087</name>
    <name evidence="5" type="ORF">MPL3365_70256</name>
    <name evidence="2" type="ORF">MPLDJ20_110153</name>
</gene>
<reference evidence="4" key="1">
    <citation type="submission" date="2014-08" db="EMBL/GenBank/DDBJ databases">
        <title>DNA barcoding of Bradysia (Diptera: Sciaridae) for detection of the immature stages on agricultural crops.</title>
        <authorList>
            <person name="Shin S."/>
            <person name="Jung S."/>
            <person name="Heller K."/>
            <person name="Menzel F."/>
            <person name="Hong T.-K."/>
            <person name="Lee H."/>
            <person name="Lee S."/>
        </authorList>
    </citation>
    <scope>NUCLEOTIDE SEQUENCE</scope>
</reference>
<sequence>MPRVSELFFKTAIVFLILGIAAGLQMAISGDHGAFPAHAHINLLGWVTSAIFGGYYALNPAKAERRVAMIHYGLYTVGIVIMLPALYWMLAAGHPEIEPVVAIGSLIVAAAVLVFGFVVFSSPETVRSASPATAR</sequence>
<dbReference type="AlphaFoldDB" id="A0A090DNK8"/>
<evidence type="ECO:0000313" key="4">
    <source>
        <dbReference type="EMBL" id="CDX56873.1"/>
    </source>
</evidence>
<feature type="transmembrane region" description="Helical" evidence="1">
    <location>
        <begin position="7"/>
        <end position="28"/>
    </location>
</feature>
<dbReference type="Proteomes" id="UP000046373">
    <property type="component" value="Unassembled WGS sequence"/>
</dbReference>
<dbReference type="EMBL" id="CCNB01000003">
    <property type="protein sequence ID" value="CDX18028.1"/>
    <property type="molecule type" value="Genomic_DNA"/>
</dbReference>
<accession>A0A090DNK8</accession>
<evidence type="ECO:0000313" key="9">
    <source>
        <dbReference type="Proteomes" id="UP000182888"/>
    </source>
</evidence>
<proteinExistence type="predicted"/>
<protein>
    <submittedName>
        <fullName evidence="2">Putative signal peptide protein</fullName>
    </submittedName>
</protein>
<dbReference type="Proteomes" id="UP000046122">
    <property type="component" value="Unassembled WGS sequence"/>
</dbReference>
<dbReference type="EMBL" id="CCNE01000065">
    <property type="protein sequence ID" value="CDX62112.1"/>
    <property type="molecule type" value="Genomic_DNA"/>
</dbReference>
<feature type="transmembrane region" description="Helical" evidence="1">
    <location>
        <begin position="102"/>
        <end position="120"/>
    </location>
</feature>
<dbReference type="InterPro" id="IPR036927">
    <property type="entry name" value="Cyt_c_oxase-like_su1_sf"/>
</dbReference>
<feature type="transmembrane region" description="Helical" evidence="1">
    <location>
        <begin position="40"/>
        <end position="58"/>
    </location>
</feature>
<name>A0A090DNK8_MESPL</name>
<evidence type="ECO:0000313" key="6">
    <source>
        <dbReference type="Proteomes" id="UP000045285"/>
    </source>
</evidence>
<keyword evidence="1" id="KW-0812">Transmembrane</keyword>
<dbReference type="EMBL" id="CCND01000012">
    <property type="protein sequence ID" value="CDX56873.1"/>
    <property type="molecule type" value="Genomic_DNA"/>
</dbReference>
<evidence type="ECO:0000313" key="2">
    <source>
        <dbReference type="EMBL" id="CDX18028.1"/>
    </source>
</evidence>
<dbReference type="EMBL" id="CCMZ01000032">
    <property type="protein sequence ID" value="CDX21680.1"/>
    <property type="molecule type" value="Genomic_DNA"/>
</dbReference>
<dbReference type="SUPFAM" id="SSF81442">
    <property type="entry name" value="Cytochrome c oxidase subunit I-like"/>
    <property type="match status" value="1"/>
</dbReference>
<evidence type="ECO:0000313" key="3">
    <source>
        <dbReference type="EMBL" id="CDX21680.1"/>
    </source>
</evidence>
<evidence type="ECO:0000313" key="5">
    <source>
        <dbReference type="EMBL" id="CDX62112.1"/>
    </source>
</evidence>
<dbReference type="Gene3D" id="1.20.210.10">
    <property type="entry name" value="Cytochrome c oxidase-like, subunit I domain"/>
    <property type="match status" value="1"/>
</dbReference>
<dbReference type="STRING" id="69974.MPLDJ20_110153"/>